<organism evidence="1 2">
    <name type="scientific">Mucilaginibacter humi</name>
    <dbReference type="NCBI Taxonomy" id="2732510"/>
    <lineage>
        <taxon>Bacteria</taxon>
        <taxon>Pseudomonadati</taxon>
        <taxon>Bacteroidota</taxon>
        <taxon>Sphingobacteriia</taxon>
        <taxon>Sphingobacteriales</taxon>
        <taxon>Sphingobacteriaceae</taxon>
        <taxon>Mucilaginibacter</taxon>
    </lineage>
</organism>
<keyword evidence="2" id="KW-1185">Reference proteome</keyword>
<proteinExistence type="predicted"/>
<dbReference type="EMBL" id="JABFCR010000014">
    <property type="protein sequence ID" value="NNU33598.1"/>
    <property type="molecule type" value="Genomic_DNA"/>
</dbReference>
<dbReference type="RefSeq" id="WP_175269289.1">
    <property type="nucleotide sequence ID" value="NZ_JABFCR010000014.1"/>
</dbReference>
<name>A0ABX1W071_9SPHI</name>
<reference evidence="1 2" key="1">
    <citation type="submission" date="2020-05" db="EMBL/GenBank/DDBJ databases">
        <authorList>
            <person name="Khan S.A."/>
            <person name="Jeon C.O."/>
            <person name="Chun B.H."/>
        </authorList>
    </citation>
    <scope>NUCLEOTIDE SEQUENCE [LARGE SCALE GENOMIC DNA]</scope>
    <source>
        <strain evidence="1 2">S1162</strain>
    </source>
</reference>
<comment type="caution">
    <text evidence="1">The sequence shown here is derived from an EMBL/GenBank/DDBJ whole genome shotgun (WGS) entry which is preliminary data.</text>
</comment>
<gene>
    <name evidence="1" type="ORF">HK413_04545</name>
</gene>
<evidence type="ECO:0000313" key="2">
    <source>
        <dbReference type="Proteomes" id="UP000566071"/>
    </source>
</evidence>
<accession>A0ABX1W071</accession>
<dbReference type="Proteomes" id="UP000566071">
    <property type="component" value="Unassembled WGS sequence"/>
</dbReference>
<sequence>MESLKAYAGIPFIGRALGIAQAVFMGAQGASSIAEIAKQKPGFAEGGQFRSDGRGALLPGYSRTDNTNAYLRSGEAVVVSEAMRNPGHVTR</sequence>
<evidence type="ECO:0000313" key="1">
    <source>
        <dbReference type="EMBL" id="NNU33598.1"/>
    </source>
</evidence>
<protein>
    <submittedName>
        <fullName evidence="1">Uncharacterized protein</fullName>
    </submittedName>
</protein>